<dbReference type="EMBL" id="BK061765">
    <property type="protein sequence ID" value="DAZ90711.1"/>
    <property type="molecule type" value="Viral_cRNA"/>
</dbReference>
<evidence type="ECO:0000256" key="1">
    <source>
        <dbReference type="SAM" id="MobiDB-lite"/>
    </source>
</evidence>
<feature type="region of interest" description="Disordered" evidence="1">
    <location>
        <begin position="155"/>
        <end position="187"/>
    </location>
</feature>
<feature type="compositionally biased region" description="Basic residues" evidence="1">
    <location>
        <begin position="155"/>
        <end position="166"/>
    </location>
</feature>
<proteinExistence type="predicted"/>
<evidence type="ECO:0000313" key="2">
    <source>
        <dbReference type="EMBL" id="DAZ90711.1"/>
    </source>
</evidence>
<protein>
    <submittedName>
        <fullName evidence="2">Protein 4</fullName>
    </submittedName>
</protein>
<feature type="compositionally biased region" description="Polar residues" evidence="1">
    <location>
        <begin position="173"/>
        <end position="187"/>
    </location>
</feature>
<reference evidence="2" key="1">
    <citation type="journal article" date="2022" name="bioRxiv">
        <title>Unlocking the hidden genetic diversity of varicosaviruses, the neglected plant rhabdoviruses.</title>
        <authorList>
            <person name="Bejerman N."/>
            <person name="Dietzgen R.G."/>
            <person name="Debat H."/>
        </authorList>
    </citation>
    <scope>NUCLEOTIDE SEQUENCE</scope>
</reference>
<sequence>MDRVIDSFADIACKIAAMLIQPQAAVIRELQSRLTLPSHPNTSDDILRSLLEEVTDSEVECSICPTLVDKLTQGYTKERSNDLLCKLFPLLVNEQNMVQRALCVGCMKYLIMTNNPLVTYSTMLESRLEVRGFAEDSSVIRDTGALLWKPQDITRRKRMKRRKRRAPIVFPGGQQNPRRQNGSSSSS</sequence>
<name>A0A9N6YJ25_9RHAB</name>
<organism evidence="2">
    <name type="scientific">Didymochlaena virus 1</name>
    <dbReference type="NCBI Taxonomy" id="2977966"/>
    <lineage>
        <taxon>Viruses</taxon>
        <taxon>Riboviria</taxon>
        <taxon>Orthornavirae</taxon>
        <taxon>Negarnaviricota</taxon>
        <taxon>Haploviricotina</taxon>
        <taxon>Monjiviricetes</taxon>
        <taxon>Mononegavirales</taxon>
        <taxon>Rhabdoviridae</taxon>
        <taxon>Betarhabdovirinae</taxon>
        <taxon>Varicosavirus</taxon>
        <taxon>Varicosavirus didymochlaenae</taxon>
    </lineage>
</organism>
<accession>A0A9N6YJ25</accession>